<comment type="caution">
    <text evidence="1">The sequence shown here is derived from an EMBL/GenBank/DDBJ whole genome shotgun (WGS) entry which is preliminary data.</text>
</comment>
<evidence type="ECO:0000313" key="2">
    <source>
        <dbReference type="Proteomes" id="UP001196843"/>
    </source>
</evidence>
<evidence type="ECO:0000313" key="1">
    <source>
        <dbReference type="EMBL" id="MBW9093125.1"/>
    </source>
</evidence>
<evidence type="ECO:0008006" key="3">
    <source>
        <dbReference type="Google" id="ProtNLM"/>
    </source>
</evidence>
<protein>
    <recommendedName>
        <fullName evidence="3">DUF2199 domain-containing protein</fullName>
    </recommendedName>
</protein>
<reference evidence="1 2" key="1">
    <citation type="journal article" date="2021" name="MBio">
        <title>Poor Competitiveness of Bradyrhizobium in Pigeon Pea Root Colonization in Indian Soils.</title>
        <authorList>
            <person name="Chalasani D."/>
            <person name="Basu A."/>
            <person name="Pullabhotla S.V.S.R.N."/>
            <person name="Jorrin B."/>
            <person name="Neal A.L."/>
            <person name="Poole P.S."/>
            <person name="Podile A.R."/>
            <person name="Tkacz A."/>
        </authorList>
    </citation>
    <scope>NUCLEOTIDE SEQUENCE [LARGE SCALE GENOMIC DNA]</scope>
    <source>
        <strain evidence="1 2">HU14</strain>
    </source>
</reference>
<keyword evidence="2" id="KW-1185">Reference proteome</keyword>
<dbReference type="RefSeq" id="WP_220299847.1">
    <property type="nucleotide sequence ID" value="NZ_JAEUAW010000003.1"/>
</dbReference>
<sequence>MTKWLHGEVTATCPTCGVDCAPWRRPVNLDWRDDTEREAGHQAVALMAHRYEAHRVEVHVGDLVRYWSPWRGLILGSEVYEVATIRENDHHEYARSMGPDVEPMLGLSYSLVNPARRDDRCFPFVGDPDRPITFELVAEAPPVELDLLDLLGWEPVDA</sequence>
<dbReference type="Proteomes" id="UP001196843">
    <property type="component" value="Unassembled WGS sequence"/>
</dbReference>
<accession>A0ABS7HK69</accession>
<proteinExistence type="predicted"/>
<name>A0ABS7HK69_9MICO</name>
<organism evidence="1 2">
    <name type="scientific">Microbacterium jejuense</name>
    <dbReference type="NCBI Taxonomy" id="1263637"/>
    <lineage>
        <taxon>Bacteria</taxon>
        <taxon>Bacillati</taxon>
        <taxon>Actinomycetota</taxon>
        <taxon>Actinomycetes</taxon>
        <taxon>Micrococcales</taxon>
        <taxon>Microbacteriaceae</taxon>
        <taxon>Microbacterium</taxon>
    </lineage>
</organism>
<dbReference type="EMBL" id="JAEUAW010000003">
    <property type="protein sequence ID" value="MBW9093125.1"/>
    <property type="molecule type" value="Genomic_DNA"/>
</dbReference>
<gene>
    <name evidence="1" type="ORF">JNB62_05470</name>
</gene>